<dbReference type="Proteomes" id="UP000317344">
    <property type="component" value="Chromosome"/>
</dbReference>
<dbReference type="Pfam" id="PF08808">
    <property type="entry name" value="RES"/>
    <property type="match status" value="1"/>
</dbReference>
<organism evidence="2 3">
    <name type="scientific">Tomitella fengzijianii</name>
    <dbReference type="NCBI Taxonomy" id="2597660"/>
    <lineage>
        <taxon>Bacteria</taxon>
        <taxon>Bacillati</taxon>
        <taxon>Actinomycetota</taxon>
        <taxon>Actinomycetes</taxon>
        <taxon>Mycobacteriales</taxon>
        <taxon>Tomitella</taxon>
    </lineage>
</organism>
<accession>A0A516X5T4</accession>
<dbReference type="EMBL" id="CP041765">
    <property type="protein sequence ID" value="QDQ98419.1"/>
    <property type="molecule type" value="Genomic_DNA"/>
</dbReference>
<protein>
    <submittedName>
        <fullName evidence="2">RES domain-containing protein</fullName>
    </submittedName>
</protein>
<sequence>MPAIPPPAGGLSSPAHVEQLAAGTRLWRIHSARRGAAEPNPTTPKQGAGGRFDSDDGSYAYLYAGDSHEAAIAEALCRDLPLGGAPRIVPAAMLRNRLLTALEVIEDLQVASLRGPHLSAIGQDLWLTESEAVDYPLTRRWAAAILEATPAVGLAYRCRHDEDRLAWILTAPLDHANDTGLRAVVDSTIRLDDTVGKILVSRVLDAHSAVLSTR</sequence>
<evidence type="ECO:0000259" key="1">
    <source>
        <dbReference type="SMART" id="SM00953"/>
    </source>
</evidence>
<dbReference type="RefSeq" id="WP_143909824.1">
    <property type="nucleotide sequence ID" value="NZ_CP041765.1"/>
</dbReference>
<reference evidence="2 3" key="2">
    <citation type="submission" date="2019-07" db="EMBL/GenBank/DDBJ databases">
        <authorList>
            <person name="Huang Y."/>
        </authorList>
    </citation>
    <scope>NUCLEOTIDE SEQUENCE [LARGE SCALE GENOMIC DNA]</scope>
    <source>
        <strain evidence="2 3">HY188</strain>
    </source>
</reference>
<gene>
    <name evidence="2" type="ORF">FO059_15200</name>
</gene>
<feature type="domain" description="RES" evidence="1">
    <location>
        <begin position="39"/>
        <end position="184"/>
    </location>
</feature>
<proteinExistence type="predicted"/>
<dbReference type="SMART" id="SM00953">
    <property type="entry name" value="RES"/>
    <property type="match status" value="1"/>
</dbReference>
<dbReference type="AlphaFoldDB" id="A0A516X5T4"/>
<evidence type="ECO:0000313" key="3">
    <source>
        <dbReference type="Proteomes" id="UP000317344"/>
    </source>
</evidence>
<dbReference type="OrthoDB" id="4258344at2"/>
<evidence type="ECO:0000313" key="2">
    <source>
        <dbReference type="EMBL" id="QDQ98419.1"/>
    </source>
</evidence>
<dbReference type="InterPro" id="IPR014914">
    <property type="entry name" value="RES_dom"/>
</dbReference>
<keyword evidence="3" id="KW-1185">Reference proteome</keyword>
<name>A0A516X5T4_9ACTN</name>
<reference evidence="2 3" key="1">
    <citation type="submission" date="2019-07" db="EMBL/GenBank/DDBJ databases">
        <title>Tomitella cavernea sp. nov., an actinomycete isolated from soil.</title>
        <authorList>
            <person name="Cheng J."/>
        </authorList>
    </citation>
    <scope>NUCLEOTIDE SEQUENCE [LARGE SCALE GENOMIC DNA]</scope>
    <source>
        <strain evidence="2 3">HY188</strain>
    </source>
</reference>
<dbReference type="KEGG" id="toy:FO059_15200"/>